<evidence type="ECO:0000313" key="3">
    <source>
        <dbReference type="Proteomes" id="UP000326924"/>
    </source>
</evidence>
<dbReference type="GO" id="GO:0032259">
    <property type="term" value="P:methylation"/>
    <property type="evidence" value="ECO:0007669"/>
    <property type="project" value="UniProtKB-KW"/>
</dbReference>
<dbReference type="AlphaFoldDB" id="A0A5J5EY83"/>
<dbReference type="Proteomes" id="UP000326924">
    <property type="component" value="Unassembled WGS sequence"/>
</dbReference>
<dbReference type="PANTHER" id="PTHR43591">
    <property type="entry name" value="METHYLTRANSFERASE"/>
    <property type="match status" value="1"/>
</dbReference>
<keyword evidence="2" id="KW-0489">Methyltransferase</keyword>
<accession>A0A5J5EY83</accession>
<feature type="region of interest" description="Disordered" evidence="1">
    <location>
        <begin position="1"/>
        <end position="35"/>
    </location>
</feature>
<evidence type="ECO:0000313" key="2">
    <source>
        <dbReference type="EMBL" id="KAA8907226.1"/>
    </source>
</evidence>
<name>A0A5J5EY83_9PEZI</name>
<dbReference type="InParanoid" id="A0A5J5EY83"/>
<feature type="compositionally biased region" description="Low complexity" evidence="1">
    <location>
        <begin position="1"/>
        <end position="15"/>
    </location>
</feature>
<dbReference type="InterPro" id="IPR029063">
    <property type="entry name" value="SAM-dependent_MTases_sf"/>
</dbReference>
<evidence type="ECO:0000256" key="1">
    <source>
        <dbReference type="SAM" id="MobiDB-lite"/>
    </source>
</evidence>
<dbReference type="EMBL" id="VXIS01000081">
    <property type="protein sequence ID" value="KAA8907226.1"/>
    <property type="molecule type" value="Genomic_DNA"/>
</dbReference>
<comment type="caution">
    <text evidence="2">The sequence shown here is derived from an EMBL/GenBank/DDBJ whole genome shotgun (WGS) entry which is preliminary data.</text>
</comment>
<dbReference type="OrthoDB" id="2013972at2759"/>
<dbReference type="SUPFAM" id="SSF53335">
    <property type="entry name" value="S-adenosyl-L-methionine-dependent methyltransferases"/>
    <property type="match status" value="1"/>
</dbReference>
<dbReference type="Gene3D" id="3.40.50.150">
    <property type="entry name" value="Vaccinia Virus protein VP39"/>
    <property type="match status" value="1"/>
</dbReference>
<keyword evidence="3" id="KW-1185">Reference proteome</keyword>
<dbReference type="Pfam" id="PF13489">
    <property type="entry name" value="Methyltransf_23"/>
    <property type="match status" value="1"/>
</dbReference>
<gene>
    <name evidence="2" type="ORF">FN846DRAFT_1021336</name>
</gene>
<dbReference type="GO" id="GO:0008168">
    <property type="term" value="F:methyltransferase activity"/>
    <property type="evidence" value="ECO:0007669"/>
    <property type="project" value="UniProtKB-KW"/>
</dbReference>
<reference evidence="2 3" key="1">
    <citation type="submission" date="2019-09" db="EMBL/GenBank/DDBJ databases">
        <title>Draft genome of the ectomycorrhizal ascomycete Sphaerosporella brunnea.</title>
        <authorList>
            <consortium name="DOE Joint Genome Institute"/>
            <person name="Benucci G.M."/>
            <person name="Marozzi G."/>
            <person name="Antonielli L."/>
            <person name="Sanchez S."/>
            <person name="Marco P."/>
            <person name="Wang X."/>
            <person name="Falini L.B."/>
            <person name="Barry K."/>
            <person name="Haridas S."/>
            <person name="Lipzen A."/>
            <person name="Labutti K."/>
            <person name="Grigoriev I.V."/>
            <person name="Murat C."/>
            <person name="Martin F."/>
            <person name="Albertini E."/>
            <person name="Donnini D."/>
            <person name="Bonito G."/>
        </authorList>
    </citation>
    <scope>NUCLEOTIDE SEQUENCE [LARGE SCALE GENOMIC DNA]</scope>
    <source>
        <strain evidence="2 3">Sb_GMNB300</strain>
    </source>
</reference>
<dbReference type="CDD" id="cd02440">
    <property type="entry name" value="AdoMet_MTases"/>
    <property type="match status" value="1"/>
</dbReference>
<protein>
    <submittedName>
        <fullName evidence="2">S-adenosyl-L-methionine-dependent methyltransferase</fullName>
    </submittedName>
</protein>
<dbReference type="PANTHER" id="PTHR43591:SF24">
    <property type="entry name" value="2-METHOXY-6-POLYPRENYL-1,4-BENZOQUINOL METHYLASE, MITOCHONDRIAL"/>
    <property type="match status" value="1"/>
</dbReference>
<keyword evidence="2" id="KW-0808">Transferase</keyword>
<proteinExistence type="predicted"/>
<organism evidence="2 3">
    <name type="scientific">Sphaerosporella brunnea</name>
    <dbReference type="NCBI Taxonomy" id="1250544"/>
    <lineage>
        <taxon>Eukaryota</taxon>
        <taxon>Fungi</taxon>
        <taxon>Dikarya</taxon>
        <taxon>Ascomycota</taxon>
        <taxon>Pezizomycotina</taxon>
        <taxon>Pezizomycetes</taxon>
        <taxon>Pezizales</taxon>
        <taxon>Pyronemataceae</taxon>
        <taxon>Sphaerosporella</taxon>
    </lineage>
</organism>
<sequence>MASANNLEAEQNNLEVDPTLLDNDDTDYASSGIATDTQSLSSSIHEYIFENGRRYHAYWGKDKNFLPADEVEQDRLDMHHEVLLTLQEGKLYNVPLENPQKILDVGTGTGIWAIDMADKFPSAEVIGIDLMPNQPRWVPPNCRFEIDDCEKEWTWPEETFDFVHLRNICQAISDWPKVLAEAYRSLKPGGWIQLGEVTTHLYSDDGTLKDDNPAKLALDLMDKAMTQIGSPPTPRGLSAAFGRRPPAWRPTMEQNLKTAGFEKVEGITYKQPLAPWPKDPRMKQVGAMMLLNCATAFEAYGLAAYTRILGYSPEAADKICKDAYAAVRNKNYHMYNCYAAAMSRMAGNLNESRGREGVDIEGVDECILIESFRDVMHK</sequence>